<organism evidence="2 3">
    <name type="scientific">Silvanigrella paludirubra</name>
    <dbReference type="NCBI Taxonomy" id="2499159"/>
    <lineage>
        <taxon>Bacteria</taxon>
        <taxon>Pseudomonadati</taxon>
        <taxon>Bdellovibrionota</taxon>
        <taxon>Oligoflexia</taxon>
        <taxon>Silvanigrellales</taxon>
        <taxon>Silvanigrellaceae</taxon>
        <taxon>Silvanigrella</taxon>
    </lineage>
</organism>
<gene>
    <name evidence="2" type="ORF">GCL60_09600</name>
</gene>
<dbReference type="Proteomes" id="UP000437748">
    <property type="component" value="Unassembled WGS sequence"/>
</dbReference>
<name>A0A6N6VWN6_9BACT</name>
<evidence type="ECO:0000313" key="2">
    <source>
        <dbReference type="EMBL" id="KAB8039099.1"/>
    </source>
</evidence>
<dbReference type="EMBL" id="WFLM01000003">
    <property type="protein sequence ID" value="KAB8039099.1"/>
    <property type="molecule type" value="Genomic_DNA"/>
</dbReference>
<dbReference type="AlphaFoldDB" id="A0A6N6VWN6"/>
<comment type="caution">
    <text evidence="2">The sequence shown here is derived from an EMBL/GenBank/DDBJ whole genome shotgun (WGS) entry which is preliminary data.</text>
</comment>
<keyword evidence="3" id="KW-1185">Reference proteome</keyword>
<dbReference type="RefSeq" id="WP_153420498.1">
    <property type="nucleotide sequence ID" value="NZ_WFLM01000003.1"/>
</dbReference>
<protein>
    <recommendedName>
        <fullName evidence="4">DUF3757 domain-containing protein</fullName>
    </recommendedName>
</protein>
<evidence type="ECO:0000256" key="1">
    <source>
        <dbReference type="SAM" id="SignalP"/>
    </source>
</evidence>
<evidence type="ECO:0000313" key="3">
    <source>
        <dbReference type="Proteomes" id="UP000437748"/>
    </source>
</evidence>
<sequence length="158" mass="18628">MSKMKLIKTYMLFMSSSFSLYSYANCPSISEIVSKEDGTHIARTKNGNWTQFINYQAYNNKNDNIKSLGFHYVFGLKQIDETNYFSQMVCIYRLLKENNQYIVLLSPKNNKYEISFPIEFKNSNEWRKIQPSRAVCVPNPLLDQNINIMNQCEFKEIE</sequence>
<keyword evidence="1" id="KW-0732">Signal</keyword>
<dbReference type="OrthoDB" id="9995013at2"/>
<proteinExistence type="predicted"/>
<accession>A0A6N6VWN6</accession>
<feature type="chain" id="PRO_5026890475" description="DUF3757 domain-containing protein" evidence="1">
    <location>
        <begin position="25"/>
        <end position="158"/>
    </location>
</feature>
<evidence type="ECO:0008006" key="4">
    <source>
        <dbReference type="Google" id="ProtNLM"/>
    </source>
</evidence>
<feature type="signal peptide" evidence="1">
    <location>
        <begin position="1"/>
        <end position="24"/>
    </location>
</feature>
<reference evidence="2 3" key="1">
    <citation type="submission" date="2019-10" db="EMBL/GenBank/DDBJ databases">
        <title>New species of Slilvanegrellaceae.</title>
        <authorList>
            <person name="Pitt A."/>
            <person name="Hahn M.W."/>
        </authorList>
    </citation>
    <scope>NUCLEOTIDE SEQUENCE [LARGE SCALE GENOMIC DNA]</scope>
    <source>
        <strain evidence="2 3">SP-Ram-0.45-NSY-1</strain>
    </source>
</reference>